<evidence type="ECO:0000313" key="2">
    <source>
        <dbReference type="Proteomes" id="UP000324222"/>
    </source>
</evidence>
<name>A0A5B7D1T8_PORTR</name>
<comment type="caution">
    <text evidence="1">The sequence shown here is derived from an EMBL/GenBank/DDBJ whole genome shotgun (WGS) entry which is preliminary data.</text>
</comment>
<reference evidence="1 2" key="1">
    <citation type="submission" date="2019-05" db="EMBL/GenBank/DDBJ databases">
        <title>Another draft genome of Portunus trituberculatus and its Hox gene families provides insights of decapod evolution.</title>
        <authorList>
            <person name="Jeong J.-H."/>
            <person name="Song I."/>
            <person name="Kim S."/>
            <person name="Choi T."/>
            <person name="Kim D."/>
            <person name="Ryu S."/>
            <person name="Kim W."/>
        </authorList>
    </citation>
    <scope>NUCLEOTIDE SEQUENCE [LARGE SCALE GENOMIC DNA]</scope>
    <source>
        <tissue evidence="1">Muscle</tissue>
    </source>
</reference>
<accession>A0A5B7D1T8</accession>
<keyword evidence="2" id="KW-1185">Reference proteome</keyword>
<gene>
    <name evidence="1" type="ORF">E2C01_007673</name>
</gene>
<dbReference type="Proteomes" id="UP000324222">
    <property type="component" value="Unassembled WGS sequence"/>
</dbReference>
<evidence type="ECO:0000313" key="1">
    <source>
        <dbReference type="EMBL" id="MPC14894.1"/>
    </source>
</evidence>
<proteinExistence type="predicted"/>
<sequence>MQWGVGKEARGGPVRECVVRGRGCSQSCKRCVQEEVSYESRFVAYFRTRVCGCARRGSFARMWEKEEERQGGAEGGCVDVSSRPRRDTFLVSGGECSPCLWSLPVPALTRLLANLRNGLEEREGDSAPSLTRDSRTLPEALTTLGALNNSFRFMYSASPPSSRFEIIRICSPFHFLFPPLLLLLFLLHVPFHPPVATLLGALDPKLTLIHTKLETNITCS</sequence>
<protein>
    <submittedName>
        <fullName evidence="1">Uncharacterized protein</fullName>
    </submittedName>
</protein>
<organism evidence="1 2">
    <name type="scientific">Portunus trituberculatus</name>
    <name type="common">Swimming crab</name>
    <name type="synonym">Neptunus trituberculatus</name>
    <dbReference type="NCBI Taxonomy" id="210409"/>
    <lineage>
        <taxon>Eukaryota</taxon>
        <taxon>Metazoa</taxon>
        <taxon>Ecdysozoa</taxon>
        <taxon>Arthropoda</taxon>
        <taxon>Crustacea</taxon>
        <taxon>Multicrustacea</taxon>
        <taxon>Malacostraca</taxon>
        <taxon>Eumalacostraca</taxon>
        <taxon>Eucarida</taxon>
        <taxon>Decapoda</taxon>
        <taxon>Pleocyemata</taxon>
        <taxon>Brachyura</taxon>
        <taxon>Eubrachyura</taxon>
        <taxon>Portunoidea</taxon>
        <taxon>Portunidae</taxon>
        <taxon>Portuninae</taxon>
        <taxon>Portunus</taxon>
    </lineage>
</organism>
<dbReference type="AlphaFoldDB" id="A0A5B7D1T8"/>
<dbReference type="EMBL" id="VSRR010000387">
    <property type="protein sequence ID" value="MPC14894.1"/>
    <property type="molecule type" value="Genomic_DNA"/>
</dbReference>